<evidence type="ECO:0000313" key="7">
    <source>
        <dbReference type="Proteomes" id="UP000762676"/>
    </source>
</evidence>
<organism evidence="6 7">
    <name type="scientific">Elysia marginata</name>
    <dbReference type="NCBI Taxonomy" id="1093978"/>
    <lineage>
        <taxon>Eukaryota</taxon>
        <taxon>Metazoa</taxon>
        <taxon>Spiralia</taxon>
        <taxon>Lophotrochozoa</taxon>
        <taxon>Mollusca</taxon>
        <taxon>Gastropoda</taxon>
        <taxon>Heterobranchia</taxon>
        <taxon>Euthyneura</taxon>
        <taxon>Panpulmonata</taxon>
        <taxon>Sacoglossa</taxon>
        <taxon>Placobranchoidea</taxon>
        <taxon>Plakobranchidae</taxon>
        <taxon>Elysia</taxon>
    </lineage>
</organism>
<proteinExistence type="predicted"/>
<dbReference type="SUPFAM" id="SSF52058">
    <property type="entry name" value="L domain-like"/>
    <property type="match status" value="1"/>
</dbReference>
<keyword evidence="7" id="KW-1185">Reference proteome</keyword>
<evidence type="ECO:0000256" key="1">
    <source>
        <dbReference type="ARBA" id="ARBA00022614"/>
    </source>
</evidence>
<dbReference type="InterPro" id="IPR003591">
    <property type="entry name" value="Leu-rich_rpt_typical-subtyp"/>
</dbReference>
<dbReference type="GO" id="GO:0004180">
    <property type="term" value="F:carboxypeptidase activity"/>
    <property type="evidence" value="ECO:0007669"/>
    <property type="project" value="UniProtKB-KW"/>
</dbReference>
<protein>
    <submittedName>
        <fullName evidence="6">Carboxypeptidase N subunit 2</fullName>
    </submittedName>
</protein>
<dbReference type="AlphaFoldDB" id="A0AAV4IEH0"/>
<evidence type="ECO:0000313" key="6">
    <source>
        <dbReference type="EMBL" id="GFS09969.1"/>
    </source>
</evidence>
<dbReference type="PANTHER" id="PTHR24373">
    <property type="entry name" value="SLIT RELATED LEUCINE-RICH REPEAT NEURONAL PROTEIN"/>
    <property type="match status" value="1"/>
</dbReference>
<feature type="compositionally biased region" description="Low complexity" evidence="4">
    <location>
        <begin position="137"/>
        <end position="166"/>
    </location>
</feature>
<accession>A0AAV4IEH0</accession>
<feature type="signal peptide" evidence="5">
    <location>
        <begin position="1"/>
        <end position="22"/>
    </location>
</feature>
<evidence type="ECO:0000256" key="2">
    <source>
        <dbReference type="ARBA" id="ARBA00022729"/>
    </source>
</evidence>
<keyword evidence="6" id="KW-0121">Carboxypeptidase</keyword>
<dbReference type="InterPro" id="IPR050328">
    <property type="entry name" value="Dev_Immune_Receptor"/>
</dbReference>
<dbReference type="SMART" id="SM00369">
    <property type="entry name" value="LRR_TYP"/>
    <property type="match status" value="2"/>
</dbReference>
<evidence type="ECO:0000256" key="5">
    <source>
        <dbReference type="SAM" id="SignalP"/>
    </source>
</evidence>
<dbReference type="Proteomes" id="UP000762676">
    <property type="component" value="Unassembled WGS sequence"/>
</dbReference>
<dbReference type="PANTHER" id="PTHR24373:SF275">
    <property type="entry name" value="TIR DOMAIN-CONTAINING PROTEIN"/>
    <property type="match status" value="1"/>
</dbReference>
<gene>
    <name evidence="6" type="ORF">ElyMa_004796400</name>
</gene>
<evidence type="ECO:0000256" key="4">
    <source>
        <dbReference type="SAM" id="MobiDB-lite"/>
    </source>
</evidence>
<comment type="caution">
    <text evidence="6">The sequence shown here is derived from an EMBL/GenBank/DDBJ whole genome shotgun (WGS) entry which is preliminary data.</text>
</comment>
<keyword evidence="1" id="KW-0433">Leucine-rich repeat</keyword>
<dbReference type="InterPro" id="IPR032675">
    <property type="entry name" value="LRR_dom_sf"/>
</dbReference>
<name>A0AAV4IEH0_9GAST</name>
<keyword evidence="6" id="KW-0645">Protease</keyword>
<sequence>MELLTAILVLCSGRHFVAMVTANKNCKINTKRHEIVCYDVLRDAIFDGVHPLSIYRSITIHEGNIGSFGTKDWSALSHATYIDVSNTGLEQLPGAADGFGNFPCLSRLEITDNLVEVIPRGAFPNITRSAGLVCPDGNNNNNSNNNNKNGNSYNRGNNYNNNGSSNMINSTASKPPNILVLSNLKVLGLEGNQLTSLPRDLVTGFQELDHLLLSGNPLPCSKDLMYLQHKFQIPYVDCFPLQTVTKKALPFGELTKLSQVAASTPRTKEFGKSTKNESLSTVAAASFISKAKLTDAVLGVIVLCRLQL</sequence>
<keyword evidence="3" id="KW-0677">Repeat</keyword>
<dbReference type="Gene3D" id="3.80.10.10">
    <property type="entry name" value="Ribonuclease Inhibitor"/>
    <property type="match status" value="2"/>
</dbReference>
<feature type="region of interest" description="Disordered" evidence="4">
    <location>
        <begin position="134"/>
        <end position="170"/>
    </location>
</feature>
<feature type="chain" id="PRO_5043730346" evidence="5">
    <location>
        <begin position="23"/>
        <end position="308"/>
    </location>
</feature>
<reference evidence="6 7" key="1">
    <citation type="journal article" date="2021" name="Elife">
        <title>Chloroplast acquisition without the gene transfer in kleptoplastic sea slugs, Plakobranchus ocellatus.</title>
        <authorList>
            <person name="Maeda T."/>
            <person name="Takahashi S."/>
            <person name="Yoshida T."/>
            <person name="Shimamura S."/>
            <person name="Takaki Y."/>
            <person name="Nagai Y."/>
            <person name="Toyoda A."/>
            <person name="Suzuki Y."/>
            <person name="Arimoto A."/>
            <person name="Ishii H."/>
            <person name="Satoh N."/>
            <person name="Nishiyama T."/>
            <person name="Hasebe M."/>
            <person name="Maruyama T."/>
            <person name="Minagawa J."/>
            <person name="Obokata J."/>
            <person name="Shigenobu S."/>
        </authorList>
    </citation>
    <scope>NUCLEOTIDE SEQUENCE [LARGE SCALE GENOMIC DNA]</scope>
</reference>
<evidence type="ECO:0000256" key="3">
    <source>
        <dbReference type="ARBA" id="ARBA00022737"/>
    </source>
</evidence>
<keyword evidence="6" id="KW-0378">Hydrolase</keyword>
<keyword evidence="2 5" id="KW-0732">Signal</keyword>
<dbReference type="EMBL" id="BMAT01009619">
    <property type="protein sequence ID" value="GFS09969.1"/>
    <property type="molecule type" value="Genomic_DNA"/>
</dbReference>